<evidence type="ECO:0000259" key="5">
    <source>
        <dbReference type="Pfam" id="PF02880"/>
    </source>
</evidence>
<dbReference type="Pfam" id="PF02878">
    <property type="entry name" value="PGM_PMM_I"/>
    <property type="match status" value="1"/>
</dbReference>
<comment type="cofactor">
    <cofactor evidence="1">
        <name>Mg(2+)</name>
        <dbReference type="ChEBI" id="CHEBI:18420"/>
    </cofactor>
</comment>
<dbReference type="SUPFAM" id="SSF53738">
    <property type="entry name" value="Phosphoglucomutase, first 3 domains"/>
    <property type="match status" value="2"/>
</dbReference>
<dbReference type="AlphaFoldDB" id="A0A1F7RTJ1"/>
<evidence type="ECO:0000313" key="6">
    <source>
        <dbReference type="EMBL" id="OGL44885.1"/>
    </source>
</evidence>
<accession>A0A1F7RTJ1</accession>
<name>A0A1F7RTJ1_9BACT</name>
<evidence type="ECO:0000256" key="3">
    <source>
        <dbReference type="ARBA" id="ARBA00022553"/>
    </source>
</evidence>
<feature type="domain" description="Alpha-D-phosphohexomutase alpha/beta/alpha" evidence="4">
    <location>
        <begin position="21"/>
        <end position="140"/>
    </location>
</feature>
<dbReference type="Pfam" id="PF02880">
    <property type="entry name" value="PGM_PMM_III"/>
    <property type="match status" value="1"/>
</dbReference>
<dbReference type="PROSITE" id="PS00710">
    <property type="entry name" value="PGM_PMM"/>
    <property type="match status" value="1"/>
</dbReference>
<sequence length="682" mass="78449">MEKLQGTDGVRGRTCLEPEIRKKDSVRLFIERGLITPEFVFRYVLGFCRYLIFNNLVKTGKYIVIGWDPRDRHGLLIGAAIEGIRKSGFVPVIAGCLPTPCVALHMLQMNGCAAVVITASHNPEDFNGIKLFLPGYALKPYPYDDQVISDFILKEKDPPLNSLHAFSDPLYKDPDVLDWYVNVILKNENSWIDMAKGLKNSFILVVDTARGSMSTVAKKAFADIRNIDIIHVNDDFVGKINDEGGVTMIDDTCTVTENEFKSGSEKYCTHRGLAEIFYQIQTAGKPSYKKNICGVSFDGDGDRFLFYYYDWKKQHIKILNGDNISLIFAKYFLEKSKKDHIHCVNTIEGGLVSERFAHDSGINFYMTGVGDKWITWKSWEIFLEKILFESVSYQENKKKLHTFQTLQSKLEQGIEKSDAAKMEVNHKLKAHEVVIYGSETSGHFVMPVFLSSSAGKEFFTFAGDGLKGFLNTLVSLDHLIEDNLNELEFKQDELVTSRYCYYSDREKFKRGSQQHDTLTDFTVQEVTQFFGNGYKIIKQEFMEEPDILYYKIIKDSSGDPSGNIFIRNSGTEFKTGIHVRGWKDFEEEWIKIIDEIHMFLMLHFKSPENTFVKKEIFLLNRLMENPASLSEIEKILLDMPWERMLFEIAHYEGLICEKGSLWNITERGKQWLTQYANTERNI</sequence>
<dbReference type="InterPro" id="IPR016055">
    <property type="entry name" value="A-D-PHexomutase_a/b/a-I/II/III"/>
</dbReference>
<evidence type="ECO:0000259" key="4">
    <source>
        <dbReference type="Pfam" id="PF02878"/>
    </source>
</evidence>
<evidence type="ECO:0000313" key="7">
    <source>
        <dbReference type="Proteomes" id="UP000179266"/>
    </source>
</evidence>
<dbReference type="PANTHER" id="PTHR42946:SF1">
    <property type="entry name" value="PHOSPHOGLUCOMUTASE (ALPHA-D-GLUCOSE-1,6-BISPHOSPHATE-DEPENDENT)"/>
    <property type="match status" value="1"/>
</dbReference>
<dbReference type="GO" id="GO:0004615">
    <property type="term" value="F:phosphomannomutase activity"/>
    <property type="evidence" value="ECO:0007669"/>
    <property type="project" value="TreeGrafter"/>
</dbReference>
<dbReference type="Gene3D" id="3.40.120.10">
    <property type="entry name" value="Alpha-D-Glucose-1,6-Bisphosphate, subunit A, domain 3"/>
    <property type="match status" value="3"/>
</dbReference>
<reference evidence="6 7" key="1">
    <citation type="journal article" date="2016" name="Nat. Commun.">
        <title>Thousands of microbial genomes shed light on interconnected biogeochemical processes in an aquifer system.</title>
        <authorList>
            <person name="Anantharaman K."/>
            <person name="Brown C.T."/>
            <person name="Hug L.A."/>
            <person name="Sharon I."/>
            <person name="Castelle C.J."/>
            <person name="Probst A.J."/>
            <person name="Thomas B.C."/>
            <person name="Singh A."/>
            <person name="Wilkins M.J."/>
            <person name="Karaoz U."/>
            <person name="Brodie E.L."/>
            <person name="Williams K.H."/>
            <person name="Hubbard S.S."/>
            <person name="Banfield J.F."/>
        </authorList>
    </citation>
    <scope>NUCLEOTIDE SEQUENCE [LARGE SCALE GENOMIC DNA]</scope>
</reference>
<dbReference type="PANTHER" id="PTHR42946">
    <property type="entry name" value="PHOSPHOHEXOSE MUTASE"/>
    <property type="match status" value="1"/>
</dbReference>
<dbReference type="InterPro" id="IPR005841">
    <property type="entry name" value="Alpha-D-phosphohexomutase_SF"/>
</dbReference>
<keyword evidence="3" id="KW-0597">Phosphoprotein</keyword>
<comment type="caution">
    <text evidence="6">The sequence shown here is derived from an EMBL/GenBank/DDBJ whole genome shotgun (WGS) entry which is preliminary data.</text>
</comment>
<dbReference type="InterPro" id="IPR016066">
    <property type="entry name" value="A-D-PHexomutase_CS"/>
</dbReference>
<dbReference type="GO" id="GO:0005975">
    <property type="term" value="P:carbohydrate metabolic process"/>
    <property type="evidence" value="ECO:0007669"/>
    <property type="project" value="InterPro"/>
</dbReference>
<gene>
    <name evidence="6" type="ORF">A2161_20890</name>
</gene>
<dbReference type="InterPro" id="IPR005844">
    <property type="entry name" value="A-D-PHexomutase_a/b/a-I"/>
</dbReference>
<evidence type="ECO:0000256" key="2">
    <source>
        <dbReference type="ARBA" id="ARBA00010231"/>
    </source>
</evidence>
<evidence type="ECO:0008006" key="8">
    <source>
        <dbReference type="Google" id="ProtNLM"/>
    </source>
</evidence>
<feature type="domain" description="Alpha-D-phosphohexomutase alpha/beta/alpha" evidence="5">
    <location>
        <begin position="320"/>
        <end position="375"/>
    </location>
</feature>
<evidence type="ECO:0000256" key="1">
    <source>
        <dbReference type="ARBA" id="ARBA00001946"/>
    </source>
</evidence>
<dbReference type="GO" id="GO:0000287">
    <property type="term" value="F:magnesium ion binding"/>
    <property type="evidence" value="ECO:0007669"/>
    <property type="project" value="InterPro"/>
</dbReference>
<organism evidence="6 7">
    <name type="scientific">Candidatus Schekmanbacteria bacterium RBG_13_48_7</name>
    <dbReference type="NCBI Taxonomy" id="1817878"/>
    <lineage>
        <taxon>Bacteria</taxon>
        <taxon>Candidatus Schekmaniibacteriota</taxon>
    </lineage>
</organism>
<protein>
    <recommendedName>
        <fullName evidence="8">Alpha-D-phosphohexomutase alpha/beta/alpha domain-containing protein</fullName>
    </recommendedName>
</protein>
<dbReference type="Proteomes" id="UP000179266">
    <property type="component" value="Unassembled WGS sequence"/>
</dbReference>
<dbReference type="InterPro" id="IPR050060">
    <property type="entry name" value="Phosphoglucosamine_mutase"/>
</dbReference>
<dbReference type="EMBL" id="MGDD01000200">
    <property type="protein sequence ID" value="OGL44885.1"/>
    <property type="molecule type" value="Genomic_DNA"/>
</dbReference>
<dbReference type="InterPro" id="IPR005846">
    <property type="entry name" value="A-D-PHexomutase_a/b/a-III"/>
</dbReference>
<proteinExistence type="inferred from homology"/>
<dbReference type="PRINTS" id="PR00509">
    <property type="entry name" value="PGMPMM"/>
</dbReference>
<comment type="similarity">
    <text evidence="2">Belongs to the phosphohexose mutase family.</text>
</comment>